<comment type="caution">
    <text evidence="1">The sequence shown here is derived from an EMBL/GenBank/DDBJ whole genome shotgun (WGS) entry which is preliminary data.</text>
</comment>
<evidence type="ECO:0000313" key="1">
    <source>
        <dbReference type="EMBL" id="CAG8629179.1"/>
    </source>
</evidence>
<accession>A0ACA9N1W6</accession>
<protein>
    <submittedName>
        <fullName evidence="1">30243_t:CDS:1</fullName>
    </submittedName>
</protein>
<gene>
    <name evidence="1" type="ORF">RPERSI_LOCUS7031</name>
</gene>
<reference evidence="1" key="1">
    <citation type="submission" date="2021-06" db="EMBL/GenBank/DDBJ databases">
        <authorList>
            <person name="Kallberg Y."/>
            <person name="Tangrot J."/>
            <person name="Rosling A."/>
        </authorList>
    </citation>
    <scope>NUCLEOTIDE SEQUENCE</scope>
    <source>
        <strain evidence="1">MA461A</strain>
    </source>
</reference>
<feature type="non-terminal residue" evidence="1">
    <location>
        <position position="44"/>
    </location>
</feature>
<evidence type="ECO:0000313" key="2">
    <source>
        <dbReference type="Proteomes" id="UP000789920"/>
    </source>
</evidence>
<sequence>MGSHYVTKNDKSEALHTLTAWSALINRPHHYLIPNHNIWQDAFE</sequence>
<proteinExistence type="predicted"/>
<organism evidence="1 2">
    <name type="scientific">Racocetra persica</name>
    <dbReference type="NCBI Taxonomy" id="160502"/>
    <lineage>
        <taxon>Eukaryota</taxon>
        <taxon>Fungi</taxon>
        <taxon>Fungi incertae sedis</taxon>
        <taxon>Mucoromycota</taxon>
        <taxon>Glomeromycotina</taxon>
        <taxon>Glomeromycetes</taxon>
        <taxon>Diversisporales</taxon>
        <taxon>Gigasporaceae</taxon>
        <taxon>Racocetra</taxon>
    </lineage>
</organism>
<dbReference type="EMBL" id="CAJVQC010011613">
    <property type="protein sequence ID" value="CAG8629179.1"/>
    <property type="molecule type" value="Genomic_DNA"/>
</dbReference>
<name>A0ACA9N1W6_9GLOM</name>
<keyword evidence="2" id="KW-1185">Reference proteome</keyword>
<dbReference type="Proteomes" id="UP000789920">
    <property type="component" value="Unassembled WGS sequence"/>
</dbReference>